<dbReference type="EMBL" id="ANBP01000034">
    <property type="protein sequence ID" value="KAB7753592.1"/>
    <property type="molecule type" value="Genomic_DNA"/>
</dbReference>
<sequence>MQVCRSLRAVTRPDLTKDDLLRIAETDLYYEVAMLRGGLAGHE</sequence>
<comment type="caution">
    <text evidence="1">The sequence shown here is derived from an EMBL/GenBank/DDBJ whole genome shotgun (WGS) entry which is preliminary data.</text>
</comment>
<dbReference type="AlphaFoldDB" id="A0A5N5UVE3"/>
<gene>
    <name evidence="1" type="ORF">MPHL21000_20320</name>
</gene>
<proteinExistence type="predicted"/>
<evidence type="ECO:0000313" key="2">
    <source>
        <dbReference type="Proteomes" id="UP000325690"/>
    </source>
</evidence>
<keyword evidence="2" id="KW-1185">Reference proteome</keyword>
<evidence type="ECO:0000313" key="1">
    <source>
        <dbReference type="EMBL" id="KAB7753592.1"/>
    </source>
</evidence>
<dbReference type="Proteomes" id="UP000325690">
    <property type="component" value="Unassembled WGS sequence"/>
</dbReference>
<protein>
    <submittedName>
        <fullName evidence="1">Uncharacterized protein</fullName>
    </submittedName>
</protein>
<reference evidence="1 2" key="1">
    <citation type="submission" date="2012-10" db="EMBL/GenBank/DDBJ databases">
        <title>The draft sequence of the Mycobacterium pheli genome.</title>
        <authorList>
            <person name="Pettersson B.M.F."/>
            <person name="Das S."/>
            <person name="Dasgupta S."/>
            <person name="Bhattacharya A."/>
            <person name="Kirsebom L.A."/>
        </authorList>
    </citation>
    <scope>NUCLEOTIDE SEQUENCE [LARGE SCALE GENOMIC DNA]</scope>
    <source>
        <strain evidence="1 2">CCUG 21000</strain>
    </source>
</reference>
<accession>A0A5N5UVE3</accession>
<organism evidence="1 2">
    <name type="scientific">Mycolicibacterium phlei DSM 43239 = CCUG 21000</name>
    <dbReference type="NCBI Taxonomy" id="1226750"/>
    <lineage>
        <taxon>Bacteria</taxon>
        <taxon>Bacillati</taxon>
        <taxon>Actinomycetota</taxon>
        <taxon>Actinomycetes</taxon>
        <taxon>Mycobacteriales</taxon>
        <taxon>Mycobacteriaceae</taxon>
        <taxon>Mycolicibacterium</taxon>
    </lineage>
</organism>
<name>A0A5N5UVE3_MYCPH</name>